<dbReference type="GO" id="GO:0030488">
    <property type="term" value="P:tRNA methylation"/>
    <property type="evidence" value="ECO:0007669"/>
    <property type="project" value="TreeGrafter"/>
</dbReference>
<evidence type="ECO:0000313" key="5">
    <source>
        <dbReference type="Proteomes" id="UP000823638"/>
    </source>
</evidence>
<accession>A0A9D9N2D7</accession>
<reference evidence="4" key="1">
    <citation type="submission" date="2020-10" db="EMBL/GenBank/DDBJ databases">
        <authorList>
            <person name="Gilroy R."/>
        </authorList>
    </citation>
    <scope>NUCLEOTIDE SEQUENCE</scope>
    <source>
        <strain evidence="4">10532</strain>
    </source>
</reference>
<evidence type="ECO:0000313" key="4">
    <source>
        <dbReference type="EMBL" id="MBO8457847.1"/>
    </source>
</evidence>
<evidence type="ECO:0000259" key="2">
    <source>
        <dbReference type="Pfam" id="PF18128"/>
    </source>
</evidence>
<feature type="domain" description="G" evidence="1">
    <location>
        <begin position="12"/>
        <end position="125"/>
    </location>
</feature>
<dbReference type="InterPro" id="IPR005225">
    <property type="entry name" value="Small_GTP-bd"/>
</dbReference>
<dbReference type="GO" id="GO:0002098">
    <property type="term" value="P:tRNA wobble uridine modification"/>
    <property type="evidence" value="ECO:0007669"/>
    <property type="project" value="TreeGrafter"/>
</dbReference>
<dbReference type="PANTHER" id="PTHR42714:SF6">
    <property type="entry name" value="TRANSLATION INITIATION FACTOR IF-2"/>
    <property type="match status" value="1"/>
</dbReference>
<protein>
    <submittedName>
        <fullName evidence="4">[FeFe] hydrogenase H-cluster maturation GTPase HydF</fullName>
    </submittedName>
</protein>
<dbReference type="GO" id="GO:0005737">
    <property type="term" value="C:cytoplasm"/>
    <property type="evidence" value="ECO:0007669"/>
    <property type="project" value="TreeGrafter"/>
</dbReference>
<dbReference type="GO" id="GO:0005525">
    <property type="term" value="F:GTP binding"/>
    <property type="evidence" value="ECO:0007669"/>
    <property type="project" value="InterPro"/>
</dbReference>
<dbReference type="Gene3D" id="3.40.50.11420">
    <property type="match status" value="1"/>
</dbReference>
<organism evidence="4 5">
    <name type="scientific">Candidatus Gallitreponema excrementavium</name>
    <dbReference type="NCBI Taxonomy" id="2840840"/>
    <lineage>
        <taxon>Bacteria</taxon>
        <taxon>Pseudomonadati</taxon>
        <taxon>Spirochaetota</taxon>
        <taxon>Spirochaetia</taxon>
        <taxon>Spirochaetales</taxon>
        <taxon>Candidatus Gallitreponema</taxon>
    </lineage>
</organism>
<dbReference type="SUPFAM" id="SSF52540">
    <property type="entry name" value="P-loop containing nucleoside triphosphate hydrolases"/>
    <property type="match status" value="1"/>
</dbReference>
<gene>
    <name evidence="4" type="primary">hydF</name>
    <name evidence="4" type="ORF">IAA81_06425</name>
</gene>
<proteinExistence type="predicted"/>
<evidence type="ECO:0000259" key="1">
    <source>
        <dbReference type="Pfam" id="PF01926"/>
    </source>
</evidence>
<dbReference type="CDD" id="cd00880">
    <property type="entry name" value="Era_like"/>
    <property type="match status" value="1"/>
</dbReference>
<dbReference type="PRINTS" id="PR00326">
    <property type="entry name" value="GTP1OBG"/>
</dbReference>
<dbReference type="Pfam" id="PF18133">
    <property type="entry name" value="HydF_tetramer"/>
    <property type="match status" value="1"/>
</dbReference>
<dbReference type="AlphaFoldDB" id="A0A9D9N2D7"/>
<name>A0A9D9N2D7_9SPIR</name>
<dbReference type="PANTHER" id="PTHR42714">
    <property type="entry name" value="TRNA MODIFICATION GTPASE GTPBP3"/>
    <property type="match status" value="1"/>
</dbReference>
<dbReference type="EMBL" id="JADIMM010000079">
    <property type="protein sequence ID" value="MBO8457847.1"/>
    <property type="molecule type" value="Genomic_DNA"/>
</dbReference>
<dbReference type="Pfam" id="PF18128">
    <property type="entry name" value="HydF_dimer"/>
    <property type="match status" value="1"/>
</dbReference>
<dbReference type="NCBIfam" id="TIGR03918">
    <property type="entry name" value="GTP_HydF"/>
    <property type="match status" value="1"/>
</dbReference>
<dbReference type="Proteomes" id="UP000823638">
    <property type="component" value="Unassembled WGS sequence"/>
</dbReference>
<comment type="caution">
    <text evidence="4">The sequence shown here is derived from an EMBL/GenBank/DDBJ whole genome shotgun (WGS) entry which is preliminary data.</text>
</comment>
<dbReference type="Gene3D" id="3.40.50.300">
    <property type="entry name" value="P-loop containing nucleotide triphosphate hydrolases"/>
    <property type="match status" value="1"/>
</dbReference>
<sequence>MNGTPKALKISIGFFGRTNVGKSSIINLITNQGVSIVSEIPGTTTDMVSKSMELPPVGPVNLIDTPGLDDGSQLGEQRLKVSRQVISTVDLIVLITDCFRWTQYEEWVLSESKKYRTPVIIINNKTDLKPDVCDCKKTGRTTENQLNISCKELKDNESKRNSFINSLSGLISGIVHHEEKENLIFSDLIPGENKNVILVMPVDSEAPKGRLILPQVQTIREALDNNISAICVTPETFTRTLDSLSNPPALVITDSQAVKEIAEKTPDSITLTTFSILFSRLKGELKTLSAGAAELYCLKDNDKVLISEACTHHSTDEDIGRVKIPNLLRKFSGKNLKIEFAQGKDFYNVQQDDYRLIIHCGGCMITRKEFNSRLNYCTENNLHITNYGMAISVFQNVLERTLKLFPEALAEFKNRKENPGKNEY</sequence>
<dbReference type="InterPro" id="IPR027417">
    <property type="entry name" value="P-loop_NTPase"/>
</dbReference>
<dbReference type="InterPro" id="IPR023873">
    <property type="entry name" value="FeFe-hyd_GTPase_HydF"/>
</dbReference>
<dbReference type="Pfam" id="PF01926">
    <property type="entry name" value="MMR_HSR1"/>
    <property type="match status" value="1"/>
</dbReference>
<feature type="domain" description="Hydrogen maturase F tetramerization" evidence="3">
    <location>
        <begin position="288"/>
        <end position="403"/>
    </location>
</feature>
<dbReference type="InterPro" id="IPR041606">
    <property type="entry name" value="HydF_dimer"/>
</dbReference>
<reference evidence="4" key="2">
    <citation type="journal article" date="2021" name="PeerJ">
        <title>Extensive microbial diversity within the chicken gut microbiome revealed by metagenomics and culture.</title>
        <authorList>
            <person name="Gilroy R."/>
            <person name="Ravi A."/>
            <person name="Getino M."/>
            <person name="Pursley I."/>
            <person name="Horton D.L."/>
            <person name="Alikhan N.F."/>
            <person name="Baker D."/>
            <person name="Gharbi K."/>
            <person name="Hall N."/>
            <person name="Watson M."/>
            <person name="Adriaenssens E.M."/>
            <person name="Foster-Nyarko E."/>
            <person name="Jarju S."/>
            <person name="Secka A."/>
            <person name="Antonio M."/>
            <person name="Oren A."/>
            <person name="Chaudhuri R.R."/>
            <person name="La Ragione R."/>
            <person name="Hildebrand F."/>
            <person name="Pallen M.J."/>
        </authorList>
    </citation>
    <scope>NUCLEOTIDE SEQUENCE</scope>
    <source>
        <strain evidence="4">10532</strain>
    </source>
</reference>
<evidence type="ECO:0000259" key="3">
    <source>
        <dbReference type="Pfam" id="PF18133"/>
    </source>
</evidence>
<feature type="domain" description="Hydrogen maturase F dimerization" evidence="2">
    <location>
        <begin position="185"/>
        <end position="283"/>
    </location>
</feature>
<dbReference type="InterPro" id="IPR006073">
    <property type="entry name" value="GTP-bd"/>
</dbReference>
<dbReference type="Gene3D" id="3.40.50.11410">
    <property type="match status" value="1"/>
</dbReference>
<dbReference type="NCBIfam" id="TIGR00231">
    <property type="entry name" value="small_GTP"/>
    <property type="match status" value="1"/>
</dbReference>
<dbReference type="InterPro" id="IPR040644">
    <property type="entry name" value="HydF_tetramer"/>
</dbReference>